<dbReference type="AlphaFoldDB" id="A0A0E9RC22"/>
<accession>A0A0E9RC22</accession>
<name>A0A0E9RC22_ANGAN</name>
<proteinExistence type="predicted"/>
<dbReference type="EMBL" id="GBXM01082542">
    <property type="protein sequence ID" value="JAH26035.1"/>
    <property type="molecule type" value="Transcribed_RNA"/>
</dbReference>
<reference evidence="1" key="1">
    <citation type="submission" date="2014-11" db="EMBL/GenBank/DDBJ databases">
        <authorList>
            <person name="Amaro Gonzalez C."/>
        </authorList>
    </citation>
    <scope>NUCLEOTIDE SEQUENCE</scope>
</reference>
<evidence type="ECO:0000313" key="1">
    <source>
        <dbReference type="EMBL" id="JAH26035.1"/>
    </source>
</evidence>
<reference evidence="1" key="2">
    <citation type="journal article" date="2015" name="Fish Shellfish Immunol.">
        <title>Early steps in the European eel (Anguilla anguilla)-Vibrio vulnificus interaction in the gills: Role of the RtxA13 toxin.</title>
        <authorList>
            <person name="Callol A."/>
            <person name="Pajuelo D."/>
            <person name="Ebbesson L."/>
            <person name="Teles M."/>
            <person name="MacKenzie S."/>
            <person name="Amaro C."/>
        </authorList>
    </citation>
    <scope>NUCLEOTIDE SEQUENCE</scope>
</reference>
<organism evidence="1">
    <name type="scientific">Anguilla anguilla</name>
    <name type="common">European freshwater eel</name>
    <name type="synonym">Muraena anguilla</name>
    <dbReference type="NCBI Taxonomy" id="7936"/>
    <lineage>
        <taxon>Eukaryota</taxon>
        <taxon>Metazoa</taxon>
        <taxon>Chordata</taxon>
        <taxon>Craniata</taxon>
        <taxon>Vertebrata</taxon>
        <taxon>Euteleostomi</taxon>
        <taxon>Actinopterygii</taxon>
        <taxon>Neopterygii</taxon>
        <taxon>Teleostei</taxon>
        <taxon>Anguilliformes</taxon>
        <taxon>Anguillidae</taxon>
        <taxon>Anguilla</taxon>
    </lineage>
</organism>
<protein>
    <submittedName>
        <fullName evidence="1">Uncharacterized protein</fullName>
    </submittedName>
</protein>
<sequence length="47" mass="5257">MHWSVCSCSASDWQSDQCVHINALECVLLVSDNSFPWSSILMLPQTS</sequence>